<dbReference type="CDD" id="cd06558">
    <property type="entry name" value="crotonase-like"/>
    <property type="match status" value="1"/>
</dbReference>
<dbReference type="Pfam" id="PF00378">
    <property type="entry name" value="ECH_1"/>
    <property type="match status" value="2"/>
</dbReference>
<protein>
    <submittedName>
        <fullName evidence="2">Enoyl-CoA hydratase/carnithine racemase</fullName>
    </submittedName>
</protein>
<dbReference type="Gene3D" id="1.10.12.10">
    <property type="entry name" value="Lyase 2-enoyl-coa Hydratase, Chain A, domain 2"/>
    <property type="match status" value="1"/>
</dbReference>
<reference evidence="2 3" key="1">
    <citation type="submission" date="2020-08" db="EMBL/GenBank/DDBJ databases">
        <title>Genomic Encyclopedia of Type Strains, Phase IV (KMG-IV): sequencing the most valuable type-strain genomes for metagenomic binning, comparative biology and taxonomic classification.</title>
        <authorList>
            <person name="Goeker M."/>
        </authorList>
    </citation>
    <scope>NUCLEOTIDE SEQUENCE [LARGE SCALE GENOMIC DNA]</scope>
    <source>
        <strain evidence="2 3">DSM 102189</strain>
    </source>
</reference>
<dbReference type="Gene3D" id="3.90.226.10">
    <property type="entry name" value="2-enoyl-CoA Hydratase, Chain A, domain 1"/>
    <property type="match status" value="1"/>
</dbReference>
<evidence type="ECO:0000313" key="3">
    <source>
        <dbReference type="Proteomes" id="UP000538147"/>
    </source>
</evidence>
<sequence>MTGFTQIALEMDGPVATITLDREAKLNAFTATMMGELIEAFDRTDADDAVRAVIVTGRGRAFCAGADLSAGAATFDYDNRADAPRGGESPVRADGSVDYGHDAVRDGGGRVTLRIFESLKPVIAAVNGPAVGIGATMQLAMDVRMASETARFGFVFARRGIVPEAASSWFLPRLVGISQALEWCFSGRVFGADEALKGGLVRSVHAAADLLPAARALAQEIAENTAPVSVALTRQMLWRMLGAASPWDAHRLDSRAIWARGRSGDAKEGVVSFLEKRVPSYPDRVSENMPDFFPWWEEEQYK</sequence>
<proteinExistence type="inferred from homology"/>
<dbReference type="InterPro" id="IPR029045">
    <property type="entry name" value="ClpP/crotonase-like_dom_sf"/>
</dbReference>
<accession>A0A841L202</accession>
<dbReference type="GO" id="GO:0003824">
    <property type="term" value="F:catalytic activity"/>
    <property type="evidence" value="ECO:0007669"/>
    <property type="project" value="UniProtKB-ARBA"/>
</dbReference>
<dbReference type="SUPFAM" id="SSF52096">
    <property type="entry name" value="ClpP/crotonase"/>
    <property type="match status" value="1"/>
</dbReference>
<evidence type="ECO:0000256" key="1">
    <source>
        <dbReference type="ARBA" id="ARBA00005254"/>
    </source>
</evidence>
<comment type="similarity">
    <text evidence="1">Belongs to the enoyl-CoA hydratase/isomerase family.</text>
</comment>
<comment type="caution">
    <text evidence="2">The sequence shown here is derived from an EMBL/GenBank/DDBJ whole genome shotgun (WGS) entry which is preliminary data.</text>
</comment>
<dbReference type="PANTHER" id="PTHR43684">
    <property type="match status" value="1"/>
</dbReference>
<dbReference type="Proteomes" id="UP000538147">
    <property type="component" value="Unassembled WGS sequence"/>
</dbReference>
<dbReference type="AlphaFoldDB" id="A0A841L202"/>
<name>A0A841L202_9SPHN</name>
<dbReference type="InterPro" id="IPR014748">
    <property type="entry name" value="Enoyl-CoA_hydra_C"/>
</dbReference>
<keyword evidence="3" id="KW-1185">Reference proteome</keyword>
<dbReference type="PANTHER" id="PTHR43684:SF4">
    <property type="entry name" value="ENOYL-COA HYDRATASE_ISOMERASE FAMILY PROTEIN (AFU_ORTHOLOGUE AFUA_1G01890)"/>
    <property type="match status" value="1"/>
</dbReference>
<gene>
    <name evidence="2" type="ORF">FHS79_000772</name>
</gene>
<dbReference type="InterPro" id="IPR051053">
    <property type="entry name" value="ECH/Chromodomain_protein"/>
</dbReference>
<organism evidence="2 3">
    <name type="scientific">Polymorphobacter multimanifer</name>
    <dbReference type="NCBI Taxonomy" id="1070431"/>
    <lineage>
        <taxon>Bacteria</taxon>
        <taxon>Pseudomonadati</taxon>
        <taxon>Pseudomonadota</taxon>
        <taxon>Alphaproteobacteria</taxon>
        <taxon>Sphingomonadales</taxon>
        <taxon>Sphingosinicellaceae</taxon>
        <taxon>Polymorphobacter</taxon>
    </lineage>
</organism>
<dbReference type="RefSeq" id="WP_184195671.1">
    <property type="nucleotide sequence ID" value="NZ_JACIIV010000005.1"/>
</dbReference>
<dbReference type="InterPro" id="IPR001753">
    <property type="entry name" value="Enoyl-CoA_hydra/iso"/>
</dbReference>
<dbReference type="NCBIfam" id="NF006109">
    <property type="entry name" value="PRK08260.1"/>
    <property type="match status" value="1"/>
</dbReference>
<dbReference type="EMBL" id="JACIIV010000005">
    <property type="protein sequence ID" value="MBB6226614.1"/>
    <property type="molecule type" value="Genomic_DNA"/>
</dbReference>
<evidence type="ECO:0000313" key="2">
    <source>
        <dbReference type="EMBL" id="MBB6226614.1"/>
    </source>
</evidence>